<protein>
    <submittedName>
        <fullName evidence="1">Uncharacterized protein</fullName>
    </submittedName>
</protein>
<keyword evidence="2" id="KW-1185">Reference proteome</keyword>
<sequence>MVGCKLYVKNTNWLSTLFHSKFFDSCGLHQEHRKNEKNLFCIDCRVGCCRHCMESHLLHRQFQICKYVYHDVVRLQEIQKHLDCSKIQTYKINGEKAIHLKPRPQPKDARPSTKAKLGASCEACARYLQDVPNRFCSIACKVSVELKDQSHKIIPFSIQEFPDLSWKENCSAERHSSENESSLSLTDMSEDTPGRQRSIGWPQSLSKPVYINYFSLVLSSLSNMSTWDPLLALWERCFVKCCYLEESGWQKSRQNSSLQTPQLLASNPLLDTLFLTNRKLSAILSTKLEQIRSIMFISECLNSDPSSSFIYLASHERLEYLPEEEVEEEDIRRMSCVYIAGILPDHEFYPNRGLLVQVPVQEDAGQKTEALPQSNSATNWIINVSDVRTVKVSNISLTATDRDIEEFFSFSGDILYVEMRRESETTQLAYVTFEESHGADTAMLLSGAIVADLSVLITPAEDYQLPPAALSSKLEQKPPGTDSAVKKAEDVVSTMLAKGFVLGKDAINKGKAFDERIHLTSNASATVASIDHKIGLSEKLSVGTAVVNEKVREMDEKFQVLEKTKTVLSVAEQKASSVGSAIMSNPYVSTGASWVSGAFTAVAKAAEDVSVMTREKVEKAEEEKMEIPVGEGSPAHIHHNGSPAGEPPVIPIDSTDSKLANI</sequence>
<comment type="caution">
    <text evidence="1">The sequence shown here is derived from an EMBL/GenBank/DDBJ whole genome shotgun (WGS) entry which is preliminary data.</text>
</comment>
<dbReference type="EMBL" id="RCHU02000010">
    <property type="protein sequence ID" value="KAL3578312.1"/>
    <property type="molecule type" value="Genomic_DNA"/>
</dbReference>
<accession>A0ACC4BIX0</accession>
<evidence type="ECO:0000313" key="2">
    <source>
        <dbReference type="Proteomes" id="UP000309997"/>
    </source>
</evidence>
<evidence type="ECO:0000313" key="1">
    <source>
        <dbReference type="EMBL" id="KAL3578312.1"/>
    </source>
</evidence>
<gene>
    <name evidence="1" type="ORF">D5086_019816</name>
</gene>
<name>A0ACC4BIX0_POPAL</name>
<dbReference type="Proteomes" id="UP000309997">
    <property type="component" value="Unassembled WGS sequence"/>
</dbReference>
<reference evidence="1 2" key="1">
    <citation type="journal article" date="2024" name="Plant Biotechnol. J.">
        <title>Genome and CRISPR/Cas9 system of a widespread forest tree (Populus alba) in the world.</title>
        <authorList>
            <person name="Liu Y.J."/>
            <person name="Jiang P.F."/>
            <person name="Han X.M."/>
            <person name="Li X.Y."/>
            <person name="Wang H.M."/>
            <person name="Wang Y.J."/>
            <person name="Wang X.X."/>
            <person name="Zeng Q.Y."/>
        </authorList>
    </citation>
    <scope>NUCLEOTIDE SEQUENCE [LARGE SCALE GENOMIC DNA]</scope>
    <source>
        <strain evidence="2">cv. PAL-ZL1</strain>
    </source>
</reference>
<proteinExistence type="predicted"/>
<organism evidence="1 2">
    <name type="scientific">Populus alba</name>
    <name type="common">White poplar</name>
    <dbReference type="NCBI Taxonomy" id="43335"/>
    <lineage>
        <taxon>Eukaryota</taxon>
        <taxon>Viridiplantae</taxon>
        <taxon>Streptophyta</taxon>
        <taxon>Embryophyta</taxon>
        <taxon>Tracheophyta</taxon>
        <taxon>Spermatophyta</taxon>
        <taxon>Magnoliopsida</taxon>
        <taxon>eudicotyledons</taxon>
        <taxon>Gunneridae</taxon>
        <taxon>Pentapetalae</taxon>
        <taxon>rosids</taxon>
        <taxon>fabids</taxon>
        <taxon>Malpighiales</taxon>
        <taxon>Salicaceae</taxon>
        <taxon>Saliceae</taxon>
        <taxon>Populus</taxon>
    </lineage>
</organism>